<sequence>MHKLLALFVTLCFACVALARYDVDVFNNDLSKKFRFTVTYDAGRACWCVKNTQTGTIQGVNGGTIRLFSTTDCTGKYNTIPSNGRLSGTQWVNSFSMGASGASSDSPNGYCPNWYTIG</sequence>
<name>A0A9P6Q3K7_9FUNG</name>
<evidence type="ECO:0000313" key="3">
    <source>
        <dbReference type="Proteomes" id="UP000807716"/>
    </source>
</evidence>
<dbReference type="EMBL" id="JAAAJB010000296">
    <property type="protein sequence ID" value="KAG0259128.1"/>
    <property type="molecule type" value="Genomic_DNA"/>
</dbReference>
<evidence type="ECO:0000256" key="1">
    <source>
        <dbReference type="SAM" id="SignalP"/>
    </source>
</evidence>
<evidence type="ECO:0000313" key="2">
    <source>
        <dbReference type="EMBL" id="KAG0259128.1"/>
    </source>
</evidence>
<accession>A0A9P6Q3K7</accession>
<keyword evidence="1" id="KW-0732">Signal</keyword>
<dbReference type="OrthoDB" id="2376661at2759"/>
<protein>
    <submittedName>
        <fullName evidence="2">Uncharacterized protein</fullName>
    </submittedName>
</protein>
<dbReference type="Proteomes" id="UP000807716">
    <property type="component" value="Unassembled WGS sequence"/>
</dbReference>
<organism evidence="2 3">
    <name type="scientific">Actinomortierella ambigua</name>
    <dbReference type="NCBI Taxonomy" id="1343610"/>
    <lineage>
        <taxon>Eukaryota</taxon>
        <taxon>Fungi</taxon>
        <taxon>Fungi incertae sedis</taxon>
        <taxon>Mucoromycota</taxon>
        <taxon>Mortierellomycotina</taxon>
        <taxon>Mortierellomycetes</taxon>
        <taxon>Mortierellales</taxon>
        <taxon>Mortierellaceae</taxon>
        <taxon>Actinomortierella</taxon>
    </lineage>
</organism>
<comment type="caution">
    <text evidence="2">The sequence shown here is derived from an EMBL/GenBank/DDBJ whole genome shotgun (WGS) entry which is preliminary data.</text>
</comment>
<dbReference type="AlphaFoldDB" id="A0A9P6Q3K7"/>
<feature type="chain" id="PRO_5040238308" evidence="1">
    <location>
        <begin position="20"/>
        <end position="118"/>
    </location>
</feature>
<gene>
    <name evidence="2" type="ORF">DFQ27_004231</name>
</gene>
<proteinExistence type="predicted"/>
<feature type="signal peptide" evidence="1">
    <location>
        <begin position="1"/>
        <end position="19"/>
    </location>
</feature>
<keyword evidence="3" id="KW-1185">Reference proteome</keyword>
<reference evidence="2" key="1">
    <citation type="journal article" date="2020" name="Fungal Divers.">
        <title>Resolving the Mortierellaceae phylogeny through synthesis of multi-gene phylogenetics and phylogenomics.</title>
        <authorList>
            <person name="Vandepol N."/>
            <person name="Liber J."/>
            <person name="Desiro A."/>
            <person name="Na H."/>
            <person name="Kennedy M."/>
            <person name="Barry K."/>
            <person name="Grigoriev I.V."/>
            <person name="Miller A.N."/>
            <person name="O'Donnell K."/>
            <person name="Stajich J.E."/>
            <person name="Bonito G."/>
        </authorList>
    </citation>
    <scope>NUCLEOTIDE SEQUENCE</scope>
    <source>
        <strain evidence="2">BC1065</strain>
    </source>
</reference>